<dbReference type="SMART" id="SM00825">
    <property type="entry name" value="PKS_KS"/>
    <property type="match status" value="1"/>
</dbReference>
<dbReference type="Gene3D" id="3.40.47.10">
    <property type="match status" value="1"/>
</dbReference>
<dbReference type="Pfam" id="PF00109">
    <property type="entry name" value="ketoacyl-synt"/>
    <property type="match status" value="1"/>
</dbReference>
<keyword evidence="2" id="KW-0808">Transferase</keyword>
<evidence type="ECO:0000256" key="2">
    <source>
        <dbReference type="ARBA" id="ARBA00022679"/>
    </source>
</evidence>
<gene>
    <name evidence="4" type="ORF">S06H3_27491</name>
</gene>
<proteinExistence type="inferred from homology"/>
<comment type="similarity">
    <text evidence="1">Belongs to the thiolase-like superfamily. Beta-ketoacyl-ACP synthases family.</text>
</comment>
<evidence type="ECO:0000313" key="4">
    <source>
        <dbReference type="EMBL" id="GAI21376.1"/>
    </source>
</evidence>
<accession>X1MTM9</accession>
<dbReference type="PANTHER" id="PTHR11712">
    <property type="entry name" value="POLYKETIDE SYNTHASE-RELATED"/>
    <property type="match status" value="1"/>
</dbReference>
<evidence type="ECO:0000259" key="3">
    <source>
        <dbReference type="PROSITE" id="PS52004"/>
    </source>
</evidence>
<dbReference type="PROSITE" id="PS00606">
    <property type="entry name" value="KS3_1"/>
    <property type="match status" value="1"/>
</dbReference>
<feature type="domain" description="Ketosynthase family 3 (KS3)" evidence="3">
    <location>
        <begin position="1"/>
        <end position="288"/>
    </location>
</feature>
<dbReference type="GO" id="GO:0004315">
    <property type="term" value="F:3-oxoacyl-[acyl-carrier-protein] synthase activity"/>
    <property type="evidence" value="ECO:0007669"/>
    <property type="project" value="InterPro"/>
</dbReference>
<dbReference type="InterPro" id="IPR000794">
    <property type="entry name" value="Beta-ketoacyl_synthase"/>
</dbReference>
<dbReference type="InterPro" id="IPR016039">
    <property type="entry name" value="Thiolase-like"/>
</dbReference>
<dbReference type="SUPFAM" id="SSF53901">
    <property type="entry name" value="Thiolase-like"/>
    <property type="match status" value="1"/>
</dbReference>
<dbReference type="Pfam" id="PF02801">
    <property type="entry name" value="Ketoacyl-synt_C"/>
    <property type="match status" value="1"/>
</dbReference>
<dbReference type="PANTHER" id="PTHR11712:SF336">
    <property type="entry name" value="3-OXOACYL-[ACYL-CARRIER-PROTEIN] SYNTHASE, MITOCHONDRIAL"/>
    <property type="match status" value="1"/>
</dbReference>
<dbReference type="EMBL" id="BARV01015954">
    <property type="protein sequence ID" value="GAI21376.1"/>
    <property type="molecule type" value="Genomic_DNA"/>
</dbReference>
<dbReference type="AlphaFoldDB" id="X1MTM9"/>
<protein>
    <recommendedName>
        <fullName evidence="3">Ketosynthase family 3 (KS3) domain-containing protein</fullName>
    </recommendedName>
</protein>
<dbReference type="GO" id="GO:0005829">
    <property type="term" value="C:cytosol"/>
    <property type="evidence" value="ECO:0007669"/>
    <property type="project" value="TreeGrafter"/>
</dbReference>
<dbReference type="InterPro" id="IPR020841">
    <property type="entry name" value="PKS_Beta-ketoAc_synthase_dom"/>
</dbReference>
<evidence type="ECO:0000256" key="1">
    <source>
        <dbReference type="ARBA" id="ARBA00008467"/>
    </source>
</evidence>
<organism evidence="4">
    <name type="scientific">marine sediment metagenome</name>
    <dbReference type="NCBI Taxonomy" id="412755"/>
    <lineage>
        <taxon>unclassified sequences</taxon>
        <taxon>metagenomes</taxon>
        <taxon>ecological metagenomes</taxon>
    </lineage>
</organism>
<dbReference type="InterPro" id="IPR014031">
    <property type="entry name" value="Ketoacyl_synth_C"/>
</dbReference>
<comment type="caution">
    <text evidence="4">The sequence shown here is derived from an EMBL/GenBank/DDBJ whole genome shotgun (WGS) entry which is preliminary data.</text>
</comment>
<dbReference type="CDD" id="cd00834">
    <property type="entry name" value="KAS_I_II"/>
    <property type="match status" value="1"/>
</dbReference>
<dbReference type="InterPro" id="IPR018201">
    <property type="entry name" value="Ketoacyl_synth_AS"/>
</dbReference>
<reference evidence="4" key="1">
    <citation type="journal article" date="2014" name="Front. Microbiol.">
        <title>High frequency of phylogenetically diverse reductive dehalogenase-homologous genes in deep subseafloor sedimentary metagenomes.</title>
        <authorList>
            <person name="Kawai M."/>
            <person name="Futagami T."/>
            <person name="Toyoda A."/>
            <person name="Takaki Y."/>
            <person name="Nishi S."/>
            <person name="Hori S."/>
            <person name="Arai W."/>
            <person name="Tsubouchi T."/>
            <person name="Morono Y."/>
            <person name="Uchiyama I."/>
            <person name="Ito T."/>
            <person name="Fujiyama A."/>
            <person name="Inagaki F."/>
            <person name="Takami H."/>
        </authorList>
    </citation>
    <scope>NUCLEOTIDE SEQUENCE</scope>
    <source>
        <strain evidence="4">Expedition CK06-06</strain>
    </source>
</reference>
<dbReference type="PROSITE" id="PS52004">
    <property type="entry name" value="KS3_2"/>
    <property type="match status" value="1"/>
</dbReference>
<feature type="non-terminal residue" evidence="4">
    <location>
        <position position="288"/>
    </location>
</feature>
<dbReference type="GO" id="GO:0006633">
    <property type="term" value="P:fatty acid biosynthetic process"/>
    <property type="evidence" value="ECO:0007669"/>
    <property type="project" value="InterPro"/>
</dbReference>
<sequence>MDRFTQFAVVASLQAVEAARLTIDNSNDEETGVIIGNSVCGLLEVAEQFKILSEVGPRKISPILAPTMTGDAAPVQVSLMLGAKGPNYSPSSACSSSSDSIGQAYEVIRRGEAKVMIAGGTEAPIMPICIAAFNSARALSIKNSEPQNACRPFDAQRDGFVLGEGAATIILEDLSYALERGAPISAEIIGYSANSDAFHITQPSPNGEGATKALSLALKKAGVSPNEVDYINAHGSATVLNDKTETHAIKSAFGESAYRIPISASKSITGHLLGAAGAIEAIMCILAI</sequence>
<dbReference type="InterPro" id="IPR014030">
    <property type="entry name" value="Ketoacyl_synth_N"/>
</dbReference>
<name>X1MTM9_9ZZZZ</name>